<proteinExistence type="predicted"/>
<dbReference type="GeneID" id="57287980"/>
<dbReference type="Pfam" id="PF05099">
    <property type="entry name" value="TerB"/>
    <property type="match status" value="1"/>
</dbReference>
<reference evidence="4 5" key="2">
    <citation type="journal article" date="2017" name="Genome Biol. Evol.">
        <title>Trajectories and Drivers of Genome Evolution in Surface-Associated Marine Phaeobacter.</title>
        <authorList>
            <person name="Freese H.M."/>
            <person name="Sikorski J."/>
            <person name="Bunk B."/>
            <person name="Scheuner C."/>
            <person name="Meier-Kolthoff J.P."/>
            <person name="Sproer C."/>
            <person name="Gram L."/>
            <person name="Overmann J."/>
        </authorList>
    </citation>
    <scope>NUCLEOTIDE SEQUENCE [LARGE SCALE GENOMIC DNA]</scope>
    <source>
        <strain evidence="2 5">P66</strain>
        <strain evidence="3 4">P88</strain>
    </source>
</reference>
<gene>
    <name evidence="2" type="ORF">PhaeoP66_02193</name>
    <name evidence="3" type="ORF">PhaeoP88_01213</name>
</gene>
<evidence type="ECO:0000259" key="1">
    <source>
        <dbReference type="Pfam" id="PF05099"/>
    </source>
</evidence>
<evidence type="ECO:0000313" key="2">
    <source>
        <dbReference type="EMBL" id="AUQ94967.1"/>
    </source>
</evidence>
<keyword evidence="5" id="KW-1185">Reference proteome</keyword>
<sequence length="146" mass="16095">MIKELLGRLLAPAPEPLDDGDARLALCALLVRIARSDHNYSDDERDRIDRILRARYDLDLGGAILLREQAEALEAEAPDTVRFTRAIKDAVAYENRMAVVEALWQVVLADGKRDAAEDALLRLSASLLGVSDVDSARARRRAEASS</sequence>
<evidence type="ECO:0000313" key="4">
    <source>
        <dbReference type="Proteomes" id="UP000236447"/>
    </source>
</evidence>
<evidence type="ECO:0000313" key="5">
    <source>
        <dbReference type="Proteomes" id="UP000236536"/>
    </source>
</evidence>
<dbReference type="Gene3D" id="1.10.3680.10">
    <property type="entry name" value="TerB-like"/>
    <property type="match status" value="1"/>
</dbReference>
<protein>
    <recommendedName>
        <fullName evidence="1">Co-chaperone DjlA N-terminal domain-containing protein</fullName>
    </recommendedName>
</protein>
<dbReference type="EMBL" id="CP010705">
    <property type="protein sequence ID" value="AUQ94967.1"/>
    <property type="molecule type" value="Genomic_DNA"/>
</dbReference>
<evidence type="ECO:0000313" key="3">
    <source>
        <dbReference type="EMBL" id="AUQ98595.1"/>
    </source>
</evidence>
<dbReference type="Proteomes" id="UP000236447">
    <property type="component" value="Chromosome"/>
</dbReference>
<reference evidence="2 5" key="3">
    <citation type="journal article" date="2017" name="Int. J. Syst. Evol. Microbiol.">
        <title>Adaptation of Surface-Associated Bacteria to the Open Ocean: A Genomically Distinct Subpopulation of Phaeobacter gallaeciensis Colonizes Pacific Mesozooplankton.</title>
        <authorList>
            <person name="Freese H.M."/>
            <person name="Methner A."/>
            <person name="Overmann J."/>
        </authorList>
    </citation>
    <scope>NUCLEOTIDE SEQUENCE [LARGE SCALE GENOMIC DNA]</scope>
    <source>
        <strain evidence="2 5">P66</strain>
    </source>
</reference>
<dbReference type="AlphaFoldDB" id="A0A135IK98"/>
<feature type="domain" description="Co-chaperone DjlA N-terminal" evidence="1">
    <location>
        <begin position="23"/>
        <end position="139"/>
    </location>
</feature>
<dbReference type="InterPro" id="IPR029024">
    <property type="entry name" value="TerB-like"/>
</dbReference>
<dbReference type="Proteomes" id="UP000236536">
    <property type="component" value="Chromosome"/>
</dbReference>
<organism evidence="3 4">
    <name type="scientific">Phaeobacter inhibens</name>
    <dbReference type="NCBI Taxonomy" id="221822"/>
    <lineage>
        <taxon>Bacteria</taxon>
        <taxon>Pseudomonadati</taxon>
        <taxon>Pseudomonadota</taxon>
        <taxon>Alphaproteobacteria</taxon>
        <taxon>Rhodobacterales</taxon>
        <taxon>Roseobacteraceae</taxon>
        <taxon>Phaeobacter</taxon>
    </lineage>
</organism>
<dbReference type="EMBL" id="CP010725">
    <property type="protein sequence ID" value="AUQ98595.1"/>
    <property type="molecule type" value="Genomic_DNA"/>
</dbReference>
<reference evidence="3 4" key="1">
    <citation type="journal article" date="2017" name="Front. Microbiol.">
        <title>Phaeobacter piscinae sp. nov., a species of the Roseobacter group and potential aquaculture probiont.</title>
        <authorList>
            <person name="Sonnenschein E.C."/>
            <person name="Phippen C.B.W."/>
            <person name="Nielsen K.F."/>
            <person name="Mateiu R.V."/>
            <person name="Melchiorsen J."/>
            <person name="Gram L."/>
            <person name="Overmann J."/>
            <person name="Freese H.M."/>
        </authorList>
    </citation>
    <scope>NUCLEOTIDE SEQUENCE [LARGE SCALE GENOMIC DNA]</scope>
    <source>
        <strain evidence="3 4">P88</strain>
    </source>
</reference>
<name>A0A135IK98_9RHOB</name>
<dbReference type="RefSeq" id="WP_014874272.1">
    <property type="nucleotide sequence ID" value="NZ_CANLFJ010000001.1"/>
</dbReference>
<dbReference type="SUPFAM" id="SSF158682">
    <property type="entry name" value="TerB-like"/>
    <property type="match status" value="1"/>
</dbReference>
<accession>A0A135IK98</accession>
<dbReference type="CDD" id="cd07313">
    <property type="entry name" value="terB_like_2"/>
    <property type="match status" value="1"/>
</dbReference>
<dbReference type="InterPro" id="IPR007791">
    <property type="entry name" value="DjlA_N"/>
</dbReference>